<dbReference type="SUPFAM" id="SSF50891">
    <property type="entry name" value="Cyclophilin-like"/>
    <property type="match status" value="1"/>
</dbReference>
<evidence type="ECO:0000313" key="2">
    <source>
        <dbReference type="EMBL" id="OWQ95067.1"/>
    </source>
</evidence>
<feature type="domain" description="Cyclophilin-like" evidence="1">
    <location>
        <begin position="10"/>
        <end position="110"/>
    </location>
</feature>
<dbReference type="InterPro" id="IPR029000">
    <property type="entry name" value="Cyclophilin-like_dom_sf"/>
</dbReference>
<proteinExistence type="predicted"/>
<dbReference type="AlphaFoldDB" id="A0A2D0AMU3"/>
<dbReference type="Gene3D" id="2.40.100.20">
    <property type="match status" value="1"/>
</dbReference>
<protein>
    <recommendedName>
        <fullName evidence="1">Cyclophilin-like domain-containing protein</fullName>
    </recommendedName>
</protein>
<organism evidence="2 3">
    <name type="scientific">Sphingopyxis witflariensis</name>
    <dbReference type="NCBI Taxonomy" id="173675"/>
    <lineage>
        <taxon>Bacteria</taxon>
        <taxon>Pseudomonadati</taxon>
        <taxon>Pseudomonadota</taxon>
        <taxon>Alphaproteobacteria</taxon>
        <taxon>Sphingomonadales</taxon>
        <taxon>Sphingomonadaceae</taxon>
        <taxon>Sphingopyxis</taxon>
    </lineage>
</organism>
<name>A0A2D0AMU3_9SPHN</name>
<dbReference type="Proteomes" id="UP000197097">
    <property type="component" value="Unassembled WGS sequence"/>
</dbReference>
<reference evidence="2 3" key="1">
    <citation type="journal article" date="2002" name="Int. J. Syst. Evol. Microbiol.">
        <title>Sphingopyxis witflariensis sp. nov., isolated from activated sludge.</title>
        <authorList>
            <person name="Kampfer P."/>
            <person name="Witzenberger R."/>
            <person name="Denner E.B."/>
            <person name="Busse H.J."/>
            <person name="Neef A."/>
        </authorList>
    </citation>
    <scope>NUCLEOTIDE SEQUENCE [LARGE SCALE GENOMIC DNA]</scope>
    <source>
        <strain evidence="2 3">DSM 14551</strain>
    </source>
</reference>
<sequence>MHPMEILIASDRTQLSAKLADNEAARALAAMLPLKIQMRDHLRQEKTGVLPSALPGGGRQTEFSVGTLGLWGDRDFVIYYRAGHVPAPGIVVLGHVRGDLSLFDNSDGVSISLRQAD</sequence>
<gene>
    <name evidence="2" type="ORF">CDQ91_14145</name>
</gene>
<dbReference type="Pfam" id="PF18050">
    <property type="entry name" value="Cyclophil_like2"/>
    <property type="match status" value="1"/>
</dbReference>
<accession>A0A2D0AMU3</accession>
<evidence type="ECO:0000313" key="3">
    <source>
        <dbReference type="Proteomes" id="UP000197097"/>
    </source>
</evidence>
<comment type="caution">
    <text evidence="2">The sequence shown here is derived from an EMBL/GenBank/DDBJ whole genome shotgun (WGS) entry which is preliminary data.</text>
</comment>
<dbReference type="EMBL" id="NISJ01000008">
    <property type="protein sequence ID" value="OWQ95067.1"/>
    <property type="molecule type" value="Genomic_DNA"/>
</dbReference>
<keyword evidence="3" id="KW-1185">Reference proteome</keyword>
<dbReference type="InterPro" id="IPR041183">
    <property type="entry name" value="Cyclophilin-like"/>
</dbReference>
<evidence type="ECO:0000259" key="1">
    <source>
        <dbReference type="Pfam" id="PF18050"/>
    </source>
</evidence>